<gene>
    <name evidence="1" type="ORF">ACFOJE_13680</name>
</gene>
<organism evidence="1 2">
    <name type="scientific">Azotobacter bryophylli</name>
    <dbReference type="NCBI Taxonomy" id="1986537"/>
    <lineage>
        <taxon>Bacteria</taxon>
        <taxon>Pseudomonadati</taxon>
        <taxon>Pseudomonadota</taxon>
        <taxon>Gammaproteobacteria</taxon>
        <taxon>Pseudomonadales</taxon>
        <taxon>Pseudomonadaceae</taxon>
        <taxon>Azotobacter</taxon>
    </lineage>
</organism>
<accession>A0ABV7AW30</accession>
<evidence type="ECO:0000313" key="2">
    <source>
        <dbReference type="Proteomes" id="UP001595457"/>
    </source>
</evidence>
<dbReference type="RefSeq" id="WP_377814943.1">
    <property type="nucleotide sequence ID" value="NZ_JBHRSJ010000029.1"/>
</dbReference>
<dbReference type="EMBL" id="JBHRSJ010000029">
    <property type="protein sequence ID" value="MFC2973260.1"/>
    <property type="molecule type" value="Genomic_DNA"/>
</dbReference>
<dbReference type="Proteomes" id="UP001595457">
    <property type="component" value="Unassembled WGS sequence"/>
</dbReference>
<comment type="caution">
    <text evidence="1">The sequence shown here is derived from an EMBL/GenBank/DDBJ whole genome shotgun (WGS) entry which is preliminary data.</text>
</comment>
<sequence length="54" mass="5868">MKTYSAFLQRIKPSAGQKANFTVTVQAVSSEMARVTAEAQYPGYKCASAPVQVR</sequence>
<reference evidence="2" key="1">
    <citation type="journal article" date="2019" name="Int. J. Syst. Evol. Microbiol.">
        <title>The Global Catalogue of Microorganisms (GCM) 10K type strain sequencing project: providing services to taxonomists for standard genome sequencing and annotation.</title>
        <authorList>
            <consortium name="The Broad Institute Genomics Platform"/>
            <consortium name="The Broad Institute Genome Sequencing Center for Infectious Disease"/>
            <person name="Wu L."/>
            <person name="Ma J."/>
        </authorList>
    </citation>
    <scope>NUCLEOTIDE SEQUENCE [LARGE SCALE GENOMIC DNA]</scope>
    <source>
        <strain evidence="2">KCTC 62195</strain>
    </source>
</reference>
<evidence type="ECO:0000313" key="1">
    <source>
        <dbReference type="EMBL" id="MFC2973260.1"/>
    </source>
</evidence>
<proteinExistence type="predicted"/>
<keyword evidence="2" id="KW-1185">Reference proteome</keyword>
<protein>
    <submittedName>
        <fullName evidence="1">Uncharacterized protein</fullName>
    </submittedName>
</protein>
<name>A0ABV7AW30_9GAMM</name>